<comment type="caution">
    <text evidence="6">The sequence shown here is derived from an EMBL/GenBank/DDBJ whole genome shotgun (WGS) entry which is preliminary data.</text>
</comment>
<dbReference type="GO" id="GO:0009399">
    <property type="term" value="P:nitrogen fixation"/>
    <property type="evidence" value="ECO:0007669"/>
    <property type="project" value="InterPro"/>
</dbReference>
<dbReference type="OrthoDB" id="9811868at2"/>
<dbReference type="Pfam" id="PF03206">
    <property type="entry name" value="NifW"/>
    <property type="match status" value="1"/>
</dbReference>
<evidence type="ECO:0000313" key="7">
    <source>
        <dbReference type="Proteomes" id="UP000014461"/>
    </source>
</evidence>
<dbReference type="STRING" id="1331007.AALB_1863"/>
<protein>
    <recommendedName>
        <fullName evidence="4">Nitrogenase-stabilizing/protective protein NifW</fullName>
    </recommendedName>
</protein>
<dbReference type="Proteomes" id="UP000014461">
    <property type="component" value="Unassembled WGS sequence"/>
</dbReference>
<evidence type="ECO:0000256" key="1">
    <source>
        <dbReference type="ARBA" id="ARBA00002247"/>
    </source>
</evidence>
<reference evidence="6" key="1">
    <citation type="journal article" date="2013" name="Genome Announc.">
        <title>Draft Genome Sequence of Agarivorans albus Strain MKT 106T, an Agarolytic Marine Bacterium.</title>
        <authorList>
            <person name="Yasuike M."/>
            <person name="Nakamura Y."/>
            <person name="Kai W."/>
            <person name="Fujiwara A."/>
            <person name="Fukui Y."/>
            <person name="Satomi M."/>
            <person name="Sano M."/>
        </authorList>
    </citation>
    <scope>NUCLEOTIDE SEQUENCE [LARGE SCALE GENOMIC DNA]</scope>
</reference>
<gene>
    <name evidence="6" type="ORF">AALB_1863</name>
</gene>
<proteinExistence type="inferred from homology"/>
<keyword evidence="7" id="KW-1185">Reference proteome</keyword>
<accession>R9PKJ6</accession>
<dbReference type="EMBL" id="BARX01000010">
    <property type="protein sequence ID" value="GAD01783.1"/>
    <property type="molecule type" value="Genomic_DNA"/>
</dbReference>
<comment type="similarity">
    <text evidence="2">Belongs to the NifW family.</text>
</comment>
<evidence type="ECO:0000256" key="5">
    <source>
        <dbReference type="ARBA" id="ARBA00023231"/>
    </source>
</evidence>
<evidence type="ECO:0000256" key="3">
    <source>
        <dbReference type="ARBA" id="ARBA00011284"/>
    </source>
</evidence>
<dbReference type="InterPro" id="IPR004893">
    <property type="entry name" value="NifW"/>
</dbReference>
<dbReference type="RefSeq" id="WP_016401551.1">
    <property type="nucleotide sequence ID" value="NZ_BARX01000010.1"/>
</dbReference>
<comment type="function">
    <text evidence="1">May protect the nitrogenase Fe-Mo protein from oxidative damage.</text>
</comment>
<organism evidence="6 7">
    <name type="scientific">Agarivorans albus MKT 106</name>
    <dbReference type="NCBI Taxonomy" id="1331007"/>
    <lineage>
        <taxon>Bacteria</taxon>
        <taxon>Pseudomonadati</taxon>
        <taxon>Pseudomonadota</taxon>
        <taxon>Gammaproteobacteria</taxon>
        <taxon>Alteromonadales</taxon>
        <taxon>Alteromonadaceae</taxon>
        <taxon>Agarivorans</taxon>
    </lineage>
</organism>
<sequence length="94" mass="10264">MLENQAQSQVADLAGINELASAEDFLNYFGVNYQAGLVRVKRVLFMRLLKQVLAKQASSSYSEYQAAVSKAYCLLEKGVVLAHQVPSCDACEGC</sequence>
<evidence type="ECO:0000256" key="4">
    <source>
        <dbReference type="ARBA" id="ARBA00016274"/>
    </source>
</evidence>
<dbReference type="AlphaFoldDB" id="R9PKJ6"/>
<keyword evidence="5" id="KW-0535">Nitrogen fixation</keyword>
<evidence type="ECO:0000256" key="2">
    <source>
        <dbReference type="ARBA" id="ARBA00008351"/>
    </source>
</evidence>
<evidence type="ECO:0000313" key="6">
    <source>
        <dbReference type="EMBL" id="GAD01783.1"/>
    </source>
</evidence>
<name>R9PKJ6_AGAAL</name>
<comment type="subunit">
    <text evidence="3">Homotrimer; associates with NifD.</text>
</comment>